<comment type="caution">
    <text evidence="4">The sequence shown here is derived from an EMBL/GenBank/DDBJ whole genome shotgun (WGS) entry which is preliminary data.</text>
</comment>
<dbReference type="NCBIfam" id="TIGR00654">
    <property type="entry name" value="PhzF_family"/>
    <property type="match status" value="1"/>
</dbReference>
<evidence type="ECO:0000256" key="2">
    <source>
        <dbReference type="ARBA" id="ARBA00023235"/>
    </source>
</evidence>
<dbReference type="AlphaFoldDB" id="A0A7W4JTY6"/>
<gene>
    <name evidence="4" type="ORF">HLH34_12890</name>
</gene>
<dbReference type="RefSeq" id="WP_183119986.1">
    <property type="nucleotide sequence ID" value="NZ_JABEQF010000009.1"/>
</dbReference>
<comment type="similarity">
    <text evidence="1">Belongs to the PhzF family.</text>
</comment>
<reference evidence="4 5" key="1">
    <citation type="submission" date="2020-04" db="EMBL/GenBank/DDBJ databases">
        <title>Description of novel Gluconacetobacter.</title>
        <authorList>
            <person name="Sombolestani A."/>
        </authorList>
    </citation>
    <scope>NUCLEOTIDE SEQUENCE [LARGE SCALE GENOMIC DNA]</scope>
    <source>
        <strain evidence="4 5">LMG 21311</strain>
    </source>
</reference>
<dbReference type="PIRSF" id="PIRSF016184">
    <property type="entry name" value="PhzC_PhzF"/>
    <property type="match status" value="1"/>
</dbReference>
<dbReference type="Pfam" id="PF02567">
    <property type="entry name" value="PhzC-PhzF"/>
    <property type="match status" value="1"/>
</dbReference>
<sequence length="267" mass="29267">MRMYQVDAFTERLFAGNPAAVLVLDDWLPDDCMLAITQENNLAETAFVKARSDGAWDLRWFAPVHEVDFCGHATLATAHVLLTEIGAQAPLTFHTRVGELRVSKNRCGYRLDIPRLPPVALEALPTEIATIFAHPPVRIFRNFENIFVDLGSADAVRNFVPDLAAIARLGSVGLVVTAQEGNGGKAHFVSRYFVPGAGIPEDPVTGSIHATLVPYWAEHLGRKRLMAFQASARGGWLDCELTEDRVLLVGNAVTFMQATIYLPETVA</sequence>
<evidence type="ECO:0000313" key="5">
    <source>
        <dbReference type="Proteomes" id="UP000555756"/>
    </source>
</evidence>
<dbReference type="Proteomes" id="UP000555756">
    <property type="component" value="Unassembled WGS sequence"/>
</dbReference>
<dbReference type="EMBL" id="JABEQF010000009">
    <property type="protein sequence ID" value="MBB2190847.1"/>
    <property type="molecule type" value="Genomic_DNA"/>
</dbReference>
<dbReference type="PANTHER" id="PTHR13774:SF17">
    <property type="entry name" value="PHENAZINE BIOSYNTHESIS-LIKE DOMAIN-CONTAINING PROTEIN"/>
    <property type="match status" value="1"/>
</dbReference>
<name>A0A7W4JTY6_9PROT</name>
<dbReference type="InterPro" id="IPR003719">
    <property type="entry name" value="Phenazine_PhzF-like"/>
</dbReference>
<keyword evidence="2" id="KW-0413">Isomerase</keyword>
<dbReference type="PANTHER" id="PTHR13774">
    <property type="entry name" value="PHENAZINE BIOSYNTHESIS PROTEIN"/>
    <property type="match status" value="1"/>
</dbReference>
<keyword evidence="5" id="KW-1185">Reference proteome</keyword>
<organism evidence="4 5">
    <name type="scientific">Gluconacetobacter azotocaptans</name>
    <dbReference type="NCBI Taxonomy" id="142834"/>
    <lineage>
        <taxon>Bacteria</taxon>
        <taxon>Pseudomonadati</taxon>
        <taxon>Pseudomonadota</taxon>
        <taxon>Alphaproteobacteria</taxon>
        <taxon>Acetobacterales</taxon>
        <taxon>Acetobacteraceae</taxon>
        <taxon>Gluconacetobacter</taxon>
    </lineage>
</organism>
<evidence type="ECO:0000313" key="4">
    <source>
        <dbReference type="EMBL" id="MBB2190847.1"/>
    </source>
</evidence>
<dbReference type="GO" id="GO:0016853">
    <property type="term" value="F:isomerase activity"/>
    <property type="evidence" value="ECO:0007669"/>
    <property type="project" value="UniProtKB-KW"/>
</dbReference>
<dbReference type="Gene3D" id="3.10.310.10">
    <property type="entry name" value="Diaminopimelate Epimerase, Chain A, domain 1"/>
    <property type="match status" value="2"/>
</dbReference>
<accession>A0A7W4JTY6</accession>
<proteinExistence type="inferred from homology"/>
<evidence type="ECO:0000256" key="3">
    <source>
        <dbReference type="PIRSR" id="PIRSR016184-1"/>
    </source>
</evidence>
<feature type="active site" evidence="3">
    <location>
        <position position="44"/>
    </location>
</feature>
<dbReference type="SUPFAM" id="SSF54506">
    <property type="entry name" value="Diaminopimelate epimerase-like"/>
    <property type="match status" value="1"/>
</dbReference>
<dbReference type="GO" id="GO:0005737">
    <property type="term" value="C:cytoplasm"/>
    <property type="evidence" value="ECO:0007669"/>
    <property type="project" value="TreeGrafter"/>
</dbReference>
<evidence type="ECO:0000256" key="1">
    <source>
        <dbReference type="ARBA" id="ARBA00008270"/>
    </source>
</evidence>
<protein>
    <submittedName>
        <fullName evidence="4">PhzF family phenazine biosynthesis protein</fullName>
    </submittedName>
</protein>